<sequence length="214" mass="24512">MTFSALFRANRVFFITYLLVILSVGTLMLLYTKEQLIRFINDHNSPIGDLLFPYLTYLGDGGFVIVIGVFMLVLNRRAGWLILASFAISGLISLFLKMIVFPERLRPVRYFEHSNWEYHLIKDLHINEYNSFPSGHTTSAFALFSMLAFLWQRKAWGWLGTLLAAIAGYSRVYLFQHFVEDAFVGAILGTITSVITVLYYRKRFGDLPALGKDS</sequence>
<dbReference type="PANTHER" id="PTHR14969:SF13">
    <property type="entry name" value="AT30094P"/>
    <property type="match status" value="1"/>
</dbReference>
<feature type="transmembrane region" description="Helical" evidence="1">
    <location>
        <begin position="158"/>
        <end position="176"/>
    </location>
</feature>
<keyword evidence="4" id="KW-1185">Reference proteome</keyword>
<dbReference type="InterPro" id="IPR000326">
    <property type="entry name" value="PAP2/HPO"/>
</dbReference>
<organism evidence="3 4">
    <name type="scientific">Fibrella forsythiae</name>
    <dbReference type="NCBI Taxonomy" id="2817061"/>
    <lineage>
        <taxon>Bacteria</taxon>
        <taxon>Pseudomonadati</taxon>
        <taxon>Bacteroidota</taxon>
        <taxon>Cytophagia</taxon>
        <taxon>Cytophagales</taxon>
        <taxon>Spirosomataceae</taxon>
        <taxon>Fibrella</taxon>
    </lineage>
</organism>
<feature type="transmembrane region" description="Helical" evidence="1">
    <location>
        <begin position="51"/>
        <end position="73"/>
    </location>
</feature>
<comment type="caution">
    <text evidence="3">The sequence shown here is derived from an EMBL/GenBank/DDBJ whole genome shotgun (WGS) entry which is preliminary data.</text>
</comment>
<keyword evidence="1" id="KW-0472">Membrane</keyword>
<dbReference type="InterPro" id="IPR036938">
    <property type="entry name" value="PAP2/HPO_sf"/>
</dbReference>
<dbReference type="Gene3D" id="1.20.144.10">
    <property type="entry name" value="Phosphatidic acid phosphatase type 2/haloperoxidase"/>
    <property type="match status" value="1"/>
</dbReference>
<dbReference type="Proteomes" id="UP000664628">
    <property type="component" value="Unassembled WGS sequence"/>
</dbReference>
<feature type="transmembrane region" description="Helical" evidence="1">
    <location>
        <begin position="12"/>
        <end position="31"/>
    </location>
</feature>
<evidence type="ECO:0000313" key="4">
    <source>
        <dbReference type="Proteomes" id="UP000664628"/>
    </source>
</evidence>
<protein>
    <submittedName>
        <fullName evidence="3">Phosphatase PAP2 family protein</fullName>
    </submittedName>
</protein>
<dbReference type="Pfam" id="PF01569">
    <property type="entry name" value="PAP2"/>
    <property type="match status" value="1"/>
</dbReference>
<evidence type="ECO:0000259" key="2">
    <source>
        <dbReference type="SMART" id="SM00014"/>
    </source>
</evidence>
<feature type="domain" description="Phosphatidic acid phosphatase type 2/haloperoxidase" evidence="2">
    <location>
        <begin position="80"/>
        <end position="197"/>
    </location>
</feature>
<keyword evidence="1" id="KW-1133">Transmembrane helix</keyword>
<reference evidence="3 4" key="1">
    <citation type="submission" date="2021-03" db="EMBL/GenBank/DDBJ databases">
        <title>Fibrella sp. HMF5405 genome sequencing and assembly.</title>
        <authorList>
            <person name="Kang H."/>
            <person name="Kim H."/>
            <person name="Bae S."/>
            <person name="Joh K."/>
        </authorList>
    </citation>
    <scope>NUCLEOTIDE SEQUENCE [LARGE SCALE GENOMIC DNA]</scope>
    <source>
        <strain evidence="3 4">HMF5405</strain>
    </source>
</reference>
<dbReference type="PANTHER" id="PTHR14969">
    <property type="entry name" value="SPHINGOSINE-1-PHOSPHATE PHOSPHOHYDROLASE"/>
    <property type="match status" value="1"/>
</dbReference>
<evidence type="ECO:0000256" key="1">
    <source>
        <dbReference type="SAM" id="Phobius"/>
    </source>
</evidence>
<keyword evidence="1" id="KW-0812">Transmembrane</keyword>
<dbReference type="EMBL" id="JAFMYW010000005">
    <property type="protein sequence ID" value="MBO0950564.1"/>
    <property type="molecule type" value="Genomic_DNA"/>
</dbReference>
<gene>
    <name evidence="3" type="ORF">J2I46_18350</name>
</gene>
<name>A0ABS3JMZ2_9BACT</name>
<evidence type="ECO:0000313" key="3">
    <source>
        <dbReference type="EMBL" id="MBO0950564.1"/>
    </source>
</evidence>
<feature type="transmembrane region" description="Helical" evidence="1">
    <location>
        <begin position="182"/>
        <end position="200"/>
    </location>
</feature>
<dbReference type="SUPFAM" id="SSF48317">
    <property type="entry name" value="Acid phosphatase/Vanadium-dependent haloperoxidase"/>
    <property type="match status" value="1"/>
</dbReference>
<dbReference type="RefSeq" id="WP_207330504.1">
    <property type="nucleotide sequence ID" value="NZ_JAFMYW010000005.1"/>
</dbReference>
<feature type="transmembrane region" description="Helical" evidence="1">
    <location>
        <begin position="80"/>
        <end position="101"/>
    </location>
</feature>
<accession>A0ABS3JMZ2</accession>
<dbReference type="SMART" id="SM00014">
    <property type="entry name" value="acidPPc"/>
    <property type="match status" value="1"/>
</dbReference>
<proteinExistence type="predicted"/>